<feature type="compositionally biased region" description="Basic and acidic residues" evidence="1">
    <location>
        <begin position="38"/>
        <end position="60"/>
    </location>
</feature>
<proteinExistence type="predicted"/>
<dbReference type="RefSeq" id="WP_006288086.1">
    <property type="nucleotide sequence ID" value="NZ_ARPM03000119.1"/>
</dbReference>
<comment type="caution">
    <text evidence="2">The sequence shown here is derived from an EMBL/GenBank/DDBJ whole genome shotgun (WGS) entry which is preliminary data.</text>
</comment>
<gene>
    <name evidence="2" type="ORF">K737_300516</name>
</gene>
<organism evidence="2 3">
    <name type="scientific">Holospora undulata HU1</name>
    <dbReference type="NCBI Taxonomy" id="1321371"/>
    <lineage>
        <taxon>Bacteria</taxon>
        <taxon>Pseudomonadati</taxon>
        <taxon>Pseudomonadota</taxon>
        <taxon>Alphaproteobacteria</taxon>
        <taxon>Holosporales</taxon>
        <taxon>Holosporaceae</taxon>
        <taxon>Holospora</taxon>
    </lineage>
</organism>
<keyword evidence="3" id="KW-1185">Reference proteome</keyword>
<name>A0A061JGF0_9PROT</name>
<reference evidence="2 3" key="1">
    <citation type="journal article" date="2013" name="Genome Announc.">
        <title>Draft Genome Sequence of Holospora undulata Strain HU1, a Micronucleus-Specific Symbiont of the Ciliate Paramecium caudatum.</title>
        <authorList>
            <person name="Dohra H."/>
            <person name="Suzuki H."/>
            <person name="Suzuki T."/>
            <person name="Tanaka K."/>
            <person name="Fujishima M."/>
        </authorList>
    </citation>
    <scope>NUCLEOTIDE SEQUENCE [LARGE SCALE GENOMIC DNA]</scope>
    <source>
        <strain evidence="2 3">HU1</strain>
    </source>
</reference>
<protein>
    <submittedName>
        <fullName evidence="2">Uncharacterized protein</fullName>
    </submittedName>
</protein>
<dbReference type="Proteomes" id="UP000026922">
    <property type="component" value="Unassembled WGS sequence"/>
</dbReference>
<dbReference type="AlphaFoldDB" id="A0A061JGF0"/>
<sequence>MNKKEILMFSLVCTLFFSSVLDAKRKPVVPVKPIPVDPKPDTPVDPKPDTPVDPKPDTPVDPKPSPHNSRLPSFIDEMTKETWQGVEAKMKSRLAEKKNEALWCCG</sequence>
<evidence type="ECO:0000313" key="3">
    <source>
        <dbReference type="Proteomes" id="UP000026922"/>
    </source>
</evidence>
<evidence type="ECO:0000313" key="2">
    <source>
        <dbReference type="EMBL" id="ETZ05065.1"/>
    </source>
</evidence>
<feature type="region of interest" description="Disordered" evidence="1">
    <location>
        <begin position="28"/>
        <end position="73"/>
    </location>
</feature>
<accession>A0A061JGF0</accession>
<dbReference type="EMBL" id="ARPM03000119">
    <property type="protein sequence ID" value="ETZ05065.1"/>
    <property type="molecule type" value="Genomic_DNA"/>
</dbReference>
<evidence type="ECO:0000256" key="1">
    <source>
        <dbReference type="SAM" id="MobiDB-lite"/>
    </source>
</evidence>